<dbReference type="CDD" id="cd00408">
    <property type="entry name" value="DHDPS-like"/>
    <property type="match status" value="1"/>
</dbReference>
<comment type="similarity">
    <text evidence="2">Belongs to the DapA family.</text>
</comment>
<protein>
    <submittedName>
        <fullName evidence="5">Dihydrodipicolinate synthase family protein</fullName>
    </submittedName>
</protein>
<dbReference type="PIRSF" id="PIRSF001365">
    <property type="entry name" value="DHDPS"/>
    <property type="match status" value="1"/>
</dbReference>
<dbReference type="SUPFAM" id="SSF51569">
    <property type="entry name" value="Aldolase"/>
    <property type="match status" value="1"/>
</dbReference>
<evidence type="ECO:0000313" key="5">
    <source>
        <dbReference type="EMBL" id="RLP84078.1"/>
    </source>
</evidence>
<dbReference type="OrthoDB" id="9778880at2"/>
<reference evidence="5 6" key="1">
    <citation type="submission" date="2018-10" db="EMBL/GenBank/DDBJ databases">
        <authorList>
            <person name="Li J."/>
        </authorList>
    </citation>
    <scope>NUCLEOTIDE SEQUENCE [LARGE SCALE GENOMIC DNA]</scope>
    <source>
        <strain evidence="5 6">JCM 11654</strain>
    </source>
</reference>
<dbReference type="GO" id="GO:0008840">
    <property type="term" value="F:4-hydroxy-tetrahydrodipicolinate synthase activity"/>
    <property type="evidence" value="ECO:0007669"/>
    <property type="project" value="TreeGrafter"/>
</dbReference>
<accession>A0A3L7AWZ0</accession>
<evidence type="ECO:0000313" key="6">
    <source>
        <dbReference type="Proteomes" id="UP000269438"/>
    </source>
</evidence>
<organism evidence="5 6">
    <name type="scientific">Mycetocola lacteus</name>
    <dbReference type="NCBI Taxonomy" id="76637"/>
    <lineage>
        <taxon>Bacteria</taxon>
        <taxon>Bacillati</taxon>
        <taxon>Actinomycetota</taxon>
        <taxon>Actinomycetes</taxon>
        <taxon>Micrococcales</taxon>
        <taxon>Microbacteriaceae</taxon>
        <taxon>Mycetocola</taxon>
    </lineage>
</organism>
<dbReference type="EMBL" id="RCUY01000002">
    <property type="protein sequence ID" value="RLP84078.1"/>
    <property type="molecule type" value="Genomic_DNA"/>
</dbReference>
<dbReference type="PRINTS" id="PR00146">
    <property type="entry name" value="DHPICSNTHASE"/>
</dbReference>
<feature type="active site" description="Proton donor/acceptor" evidence="3">
    <location>
        <position position="137"/>
    </location>
</feature>
<evidence type="ECO:0000256" key="3">
    <source>
        <dbReference type="PIRSR" id="PIRSR001365-1"/>
    </source>
</evidence>
<gene>
    <name evidence="5" type="ORF">D9V34_04580</name>
</gene>
<feature type="active site" description="Schiff-base intermediate with substrate" evidence="3">
    <location>
        <position position="165"/>
    </location>
</feature>
<proteinExistence type="inferred from homology"/>
<feature type="compositionally biased region" description="Low complexity" evidence="4">
    <location>
        <begin position="277"/>
        <end position="293"/>
    </location>
</feature>
<dbReference type="Gene3D" id="3.20.20.70">
    <property type="entry name" value="Aldolase class I"/>
    <property type="match status" value="1"/>
</dbReference>
<keyword evidence="6" id="KW-1185">Reference proteome</keyword>
<evidence type="ECO:0000256" key="4">
    <source>
        <dbReference type="SAM" id="MobiDB-lite"/>
    </source>
</evidence>
<dbReference type="AlphaFoldDB" id="A0A3L7AWZ0"/>
<keyword evidence="1 2" id="KW-0456">Lyase</keyword>
<dbReference type="PANTHER" id="PTHR12128:SF72">
    <property type="entry name" value="DIHYDRODIPICOLINATE SYNTHASE"/>
    <property type="match status" value="1"/>
</dbReference>
<dbReference type="SMART" id="SM01130">
    <property type="entry name" value="DHDPS"/>
    <property type="match status" value="1"/>
</dbReference>
<dbReference type="Proteomes" id="UP000269438">
    <property type="component" value="Unassembled WGS sequence"/>
</dbReference>
<dbReference type="Pfam" id="PF00701">
    <property type="entry name" value="DHDPS"/>
    <property type="match status" value="1"/>
</dbReference>
<sequence>MTASPFTGLIAYPITPLDAAQNPDLVALEQIISPLPSHGIDAVTVLATSGSGVSFEAHEHAAIIAQAVTAADGRMPVYAGITAHSTPAVIARAQAAEEAGAAGVILAPFSYLPIGDSEVRELVARVCDVVDLPLAFYNKPAQLGYDISADTLDYLVTHANLRAIKEPSRLPGRDRDALETRLAELRSAGGPGFSIGLSGDLGLLDEPPTVDAWHTGLAALLPAEYRAVWTQSPDAPAARVALRRLAEALAAGQSPLGGLHAAARAQGTPTADPRGPALPATAEETAAITASLS</sequence>
<dbReference type="InterPro" id="IPR002220">
    <property type="entry name" value="DapA-like"/>
</dbReference>
<dbReference type="PANTHER" id="PTHR12128">
    <property type="entry name" value="DIHYDRODIPICOLINATE SYNTHASE"/>
    <property type="match status" value="1"/>
</dbReference>
<comment type="caution">
    <text evidence="5">The sequence shown here is derived from an EMBL/GenBank/DDBJ whole genome shotgun (WGS) entry which is preliminary data.</text>
</comment>
<feature type="region of interest" description="Disordered" evidence="4">
    <location>
        <begin position="260"/>
        <end position="293"/>
    </location>
</feature>
<evidence type="ECO:0000256" key="2">
    <source>
        <dbReference type="PIRNR" id="PIRNR001365"/>
    </source>
</evidence>
<evidence type="ECO:0000256" key="1">
    <source>
        <dbReference type="ARBA" id="ARBA00023239"/>
    </source>
</evidence>
<dbReference type="InterPro" id="IPR013785">
    <property type="entry name" value="Aldolase_TIM"/>
</dbReference>
<name>A0A3L7AWZ0_9MICO</name>
<dbReference type="RefSeq" id="WP_121687692.1">
    <property type="nucleotide sequence ID" value="NZ_RCUY01000002.1"/>
</dbReference>